<evidence type="ECO:0000313" key="2">
    <source>
        <dbReference type="EMBL" id="MEP0949341.1"/>
    </source>
</evidence>
<accession>A0ABV0K984</accession>
<sequence>MTIVRTVSEATVDSSFTVYHLFCRLMLQASLVAIPVYIGLFVLATPYDMDAGVERGLLILTPVLEFFAASVLYALGFLTTLSSADREGFDGSARFKSRAMRRKMQLTWLGSASLSLGILSGALLLVKAHL</sequence>
<keyword evidence="1" id="KW-0812">Transmembrane</keyword>
<feature type="transmembrane region" description="Helical" evidence="1">
    <location>
        <begin position="21"/>
        <end position="44"/>
    </location>
</feature>
<dbReference type="RefSeq" id="WP_190704891.1">
    <property type="nucleotide sequence ID" value="NZ_JAMPKX010000011.1"/>
</dbReference>
<comment type="caution">
    <text evidence="2">The sequence shown here is derived from an EMBL/GenBank/DDBJ whole genome shotgun (WGS) entry which is preliminary data.</text>
</comment>
<dbReference type="Proteomes" id="UP001482513">
    <property type="component" value="Unassembled WGS sequence"/>
</dbReference>
<keyword evidence="3" id="KW-1185">Reference proteome</keyword>
<evidence type="ECO:0000313" key="3">
    <source>
        <dbReference type="Proteomes" id="UP001482513"/>
    </source>
</evidence>
<keyword evidence="1" id="KW-0472">Membrane</keyword>
<organism evidence="2 3">
    <name type="scientific">Leptolyngbya subtilissima DQ-A4</name>
    <dbReference type="NCBI Taxonomy" id="2933933"/>
    <lineage>
        <taxon>Bacteria</taxon>
        <taxon>Bacillati</taxon>
        <taxon>Cyanobacteriota</taxon>
        <taxon>Cyanophyceae</taxon>
        <taxon>Leptolyngbyales</taxon>
        <taxon>Leptolyngbyaceae</taxon>
        <taxon>Leptolyngbya group</taxon>
        <taxon>Leptolyngbya</taxon>
    </lineage>
</organism>
<gene>
    <name evidence="2" type="ORF">NC992_20845</name>
</gene>
<dbReference type="EMBL" id="JAMPKX010000011">
    <property type="protein sequence ID" value="MEP0949341.1"/>
    <property type="molecule type" value="Genomic_DNA"/>
</dbReference>
<keyword evidence="1" id="KW-1133">Transmembrane helix</keyword>
<name>A0ABV0K984_9CYAN</name>
<feature type="transmembrane region" description="Helical" evidence="1">
    <location>
        <begin position="106"/>
        <end position="126"/>
    </location>
</feature>
<proteinExistence type="predicted"/>
<protein>
    <submittedName>
        <fullName evidence="2">Uncharacterized protein</fullName>
    </submittedName>
</protein>
<feature type="transmembrane region" description="Helical" evidence="1">
    <location>
        <begin position="56"/>
        <end position="78"/>
    </location>
</feature>
<evidence type="ECO:0000256" key="1">
    <source>
        <dbReference type="SAM" id="Phobius"/>
    </source>
</evidence>
<reference evidence="2 3" key="1">
    <citation type="submission" date="2022-04" db="EMBL/GenBank/DDBJ databases">
        <title>Positive selection, recombination, and allopatry shape intraspecific diversity of widespread and dominant cyanobacteria.</title>
        <authorList>
            <person name="Wei J."/>
            <person name="Shu W."/>
            <person name="Hu C."/>
        </authorList>
    </citation>
    <scope>NUCLEOTIDE SEQUENCE [LARGE SCALE GENOMIC DNA]</scope>
    <source>
        <strain evidence="2 3">DQ-A4</strain>
    </source>
</reference>